<keyword evidence="5" id="KW-1185">Reference proteome</keyword>
<dbReference type="GO" id="GO:0000162">
    <property type="term" value="P:L-tryptophan biosynthetic process"/>
    <property type="evidence" value="ECO:0007669"/>
    <property type="project" value="TreeGrafter"/>
</dbReference>
<dbReference type="PRINTS" id="PR00095">
    <property type="entry name" value="ANTSNTHASEI"/>
</dbReference>
<feature type="domain" description="Chorismate-utilising enzyme C-terminal" evidence="2">
    <location>
        <begin position="198"/>
        <end position="454"/>
    </location>
</feature>
<accession>A0A1M5F6X7</accession>
<dbReference type="InterPro" id="IPR015890">
    <property type="entry name" value="Chorismate_C"/>
</dbReference>
<dbReference type="STRING" id="1073325.SAMN05444483_10354"/>
<feature type="domain" description="Anthranilate synthase component I N-terminal" evidence="3">
    <location>
        <begin position="78"/>
        <end position="115"/>
    </location>
</feature>
<proteinExistence type="predicted"/>
<feature type="compositionally biased region" description="Basic and acidic residues" evidence="1">
    <location>
        <begin position="287"/>
        <end position="306"/>
    </location>
</feature>
<evidence type="ECO:0000259" key="3">
    <source>
        <dbReference type="Pfam" id="PF04715"/>
    </source>
</evidence>
<organism evidence="4 5">
    <name type="scientific">Salegentibacter echinorum</name>
    <dbReference type="NCBI Taxonomy" id="1073325"/>
    <lineage>
        <taxon>Bacteria</taxon>
        <taxon>Pseudomonadati</taxon>
        <taxon>Bacteroidota</taxon>
        <taxon>Flavobacteriia</taxon>
        <taxon>Flavobacteriales</taxon>
        <taxon>Flavobacteriaceae</taxon>
        <taxon>Salegentibacter</taxon>
    </lineage>
</organism>
<dbReference type="InterPro" id="IPR006805">
    <property type="entry name" value="Anth_synth_I_N"/>
</dbReference>
<dbReference type="InterPro" id="IPR005801">
    <property type="entry name" value="ADC_synthase"/>
</dbReference>
<dbReference type="PANTHER" id="PTHR11236:SF18">
    <property type="entry name" value="AMINODEOXYCHORISMATE SYNTHASE"/>
    <property type="match status" value="1"/>
</dbReference>
<gene>
    <name evidence="4" type="ORF">SAMN05444483_10354</name>
</gene>
<dbReference type="RefSeq" id="WP_072877862.1">
    <property type="nucleotide sequence ID" value="NZ_FQVT01000003.1"/>
</dbReference>
<dbReference type="PANTHER" id="PTHR11236">
    <property type="entry name" value="AMINOBENZOATE/ANTHRANILATE SYNTHASE"/>
    <property type="match status" value="1"/>
</dbReference>
<name>A0A1M5F6X7_SALEC</name>
<evidence type="ECO:0000313" key="5">
    <source>
        <dbReference type="Proteomes" id="UP000183945"/>
    </source>
</evidence>
<dbReference type="EMBL" id="FQVT01000003">
    <property type="protein sequence ID" value="SHF87323.1"/>
    <property type="molecule type" value="Genomic_DNA"/>
</dbReference>
<evidence type="ECO:0000313" key="4">
    <source>
        <dbReference type="EMBL" id="SHF87323.1"/>
    </source>
</evidence>
<dbReference type="GO" id="GO:0046820">
    <property type="term" value="F:4-amino-4-deoxychorismate synthase activity"/>
    <property type="evidence" value="ECO:0007669"/>
    <property type="project" value="TreeGrafter"/>
</dbReference>
<dbReference type="Gene3D" id="3.60.120.10">
    <property type="entry name" value="Anthranilate synthase"/>
    <property type="match status" value="1"/>
</dbReference>
<dbReference type="InterPro" id="IPR019999">
    <property type="entry name" value="Anth_synth_I-like"/>
</dbReference>
<dbReference type="SUPFAM" id="SSF56322">
    <property type="entry name" value="ADC synthase"/>
    <property type="match status" value="1"/>
</dbReference>
<feature type="region of interest" description="Disordered" evidence="1">
    <location>
        <begin position="141"/>
        <end position="190"/>
    </location>
</feature>
<dbReference type="OrthoDB" id="9803598at2"/>
<protein>
    <submittedName>
        <fullName evidence="4">Para-aminobenzoate synthetase component 1</fullName>
    </submittedName>
</protein>
<dbReference type="GO" id="GO:0008153">
    <property type="term" value="P:4-aminobenzoate biosynthetic process"/>
    <property type="evidence" value="ECO:0007669"/>
    <property type="project" value="TreeGrafter"/>
</dbReference>
<evidence type="ECO:0000256" key="1">
    <source>
        <dbReference type="SAM" id="MobiDB-lite"/>
    </source>
</evidence>
<dbReference type="AlphaFoldDB" id="A0A1M5F6X7"/>
<feature type="compositionally biased region" description="Low complexity" evidence="1">
    <location>
        <begin position="143"/>
        <end position="156"/>
    </location>
</feature>
<feature type="region of interest" description="Disordered" evidence="1">
    <location>
        <begin position="285"/>
        <end position="306"/>
    </location>
</feature>
<feature type="compositionally biased region" description="Polar residues" evidence="1">
    <location>
        <begin position="166"/>
        <end position="190"/>
    </location>
</feature>
<dbReference type="Proteomes" id="UP000183945">
    <property type="component" value="Unassembled WGS sequence"/>
</dbReference>
<reference evidence="5" key="1">
    <citation type="submission" date="2016-11" db="EMBL/GenBank/DDBJ databases">
        <authorList>
            <person name="Varghese N."/>
            <person name="Submissions S."/>
        </authorList>
    </citation>
    <scope>NUCLEOTIDE SEQUENCE [LARGE SCALE GENOMIC DNA]</scope>
    <source>
        <strain evidence="5">DSM 24579</strain>
    </source>
</reference>
<dbReference type="Pfam" id="PF04715">
    <property type="entry name" value="Anth_synt_I_N"/>
    <property type="match status" value="1"/>
</dbReference>
<sequence length="463" mass="52657">MRTTKTFILENPLLFKQQLLEWSLQFEEIAWLDSNNHAENYGEFDAVMAAGAFTALKTDAVQGFDKLREYQETTKDWIFGYLSYDLKNDVEQLTSKNFDGLDFPDLYFFQPQKLFLLKGNQLEMQYLRMVDDEIEEDFTKICSPSSQKESSESINECENDNKKVDNQNPISDNSQQTTNNRRSSTGNLQTSMNSRISKKTYLKKVETMLSHIQRGDIYEANFCQEFFAENREIEPVSVFRELNDISSPPFATFLKLEEHYLLSASPERYLKKFGENLISQPIKGTARRADNASEDRELAQKLSKDPKEQSENVMIVDLVRNDLSKIAAKGSVRVEELCKVYTFKQVHQMVSTISAKIAEGIPPVEALRVTFPMGSMTGAPKVSAMKIIEDLEETKRGLYSGAVGYFTPSGDFDFNVVIRSILYNAVKKYVSFSVGGAITAASVPEKEYEECLIKAAAMQRVLN</sequence>
<dbReference type="GO" id="GO:0005737">
    <property type="term" value="C:cytoplasm"/>
    <property type="evidence" value="ECO:0007669"/>
    <property type="project" value="TreeGrafter"/>
</dbReference>
<dbReference type="Pfam" id="PF00425">
    <property type="entry name" value="Chorismate_bind"/>
    <property type="match status" value="1"/>
</dbReference>
<evidence type="ECO:0000259" key="2">
    <source>
        <dbReference type="Pfam" id="PF00425"/>
    </source>
</evidence>